<evidence type="ECO:0000313" key="1">
    <source>
        <dbReference type="EMBL" id="MCP2311195.1"/>
    </source>
</evidence>
<dbReference type="RefSeq" id="WP_253799829.1">
    <property type="nucleotide sequence ID" value="NZ_BAAAUB010000071.1"/>
</dbReference>
<keyword evidence="2" id="KW-1185">Reference proteome</keyword>
<name>A0ABT1J180_9ACTN</name>
<accession>A0ABT1J180</accession>
<protein>
    <submittedName>
        <fullName evidence="1">Uncharacterized protein</fullName>
    </submittedName>
</protein>
<proteinExistence type="predicted"/>
<organism evidence="1 2">
    <name type="scientific">Kitasatospora paracochleata</name>
    <dbReference type="NCBI Taxonomy" id="58354"/>
    <lineage>
        <taxon>Bacteria</taxon>
        <taxon>Bacillati</taxon>
        <taxon>Actinomycetota</taxon>
        <taxon>Actinomycetes</taxon>
        <taxon>Kitasatosporales</taxon>
        <taxon>Streptomycetaceae</taxon>
        <taxon>Kitasatospora</taxon>
    </lineage>
</organism>
<reference evidence="1 2" key="1">
    <citation type="submission" date="2022-06" db="EMBL/GenBank/DDBJ databases">
        <title>Sequencing the genomes of 1000 actinobacteria strains.</title>
        <authorList>
            <person name="Klenk H.-P."/>
        </authorList>
    </citation>
    <scope>NUCLEOTIDE SEQUENCE [LARGE SCALE GENOMIC DNA]</scope>
    <source>
        <strain evidence="1 2">DSM 41656</strain>
    </source>
</reference>
<evidence type="ECO:0000313" key="2">
    <source>
        <dbReference type="Proteomes" id="UP001206483"/>
    </source>
</evidence>
<gene>
    <name evidence="1" type="ORF">FHR36_004358</name>
</gene>
<dbReference type="Proteomes" id="UP001206483">
    <property type="component" value="Unassembled WGS sequence"/>
</dbReference>
<dbReference type="EMBL" id="JAMZDX010000004">
    <property type="protein sequence ID" value="MCP2311195.1"/>
    <property type="molecule type" value="Genomic_DNA"/>
</dbReference>
<comment type="caution">
    <text evidence="1">The sequence shown here is derived from an EMBL/GenBank/DDBJ whole genome shotgun (WGS) entry which is preliminary data.</text>
</comment>
<sequence>MRTDMETQWAGPWAAHARAAGGGLVGNLLADLADDVPRGSSTVVLLLPLGSAAAALRTAPADLPAALGRLAAAGLLSYRLDGRAGDEEYAEVTLHPAVEAARAG</sequence>